<evidence type="ECO:0000313" key="1">
    <source>
        <dbReference type="EMBL" id="RGU54875.1"/>
    </source>
</evidence>
<dbReference type="EMBL" id="QRYC01000024">
    <property type="protein sequence ID" value="RGU54875.1"/>
    <property type="molecule type" value="Genomic_DNA"/>
</dbReference>
<accession>A0A412TM65</accession>
<reference evidence="1 2" key="1">
    <citation type="submission" date="2018-08" db="EMBL/GenBank/DDBJ databases">
        <title>A genome reference for cultivated species of the human gut microbiota.</title>
        <authorList>
            <person name="Zou Y."/>
            <person name="Xue W."/>
            <person name="Luo G."/>
        </authorList>
    </citation>
    <scope>NUCLEOTIDE SEQUENCE [LARGE SCALE GENOMIC DNA]</scope>
    <source>
        <strain evidence="1 2">AF16-14</strain>
    </source>
</reference>
<dbReference type="RefSeq" id="WP_022160790.1">
    <property type="nucleotide sequence ID" value="NZ_CABJFF010000001.1"/>
</dbReference>
<sequence>MPVYTRILYPGSKRSPLEDTRKFFGRPECTLEQVYRALSLPATEFSEIQADMYKRSQKLWKRNTQVVYYNPTNYFFEREEECGLVRFGHCKEGRPLPLVQPGLFMDHDGFPLAMCIEPGNTAETSTLKPMEQILKDKFGLSDIRCDTLQQHHSQNTSASTLLAFGRAR</sequence>
<organism evidence="1 2">
    <name type="scientific">Odoribacter splanchnicus</name>
    <dbReference type="NCBI Taxonomy" id="28118"/>
    <lineage>
        <taxon>Bacteria</taxon>
        <taxon>Pseudomonadati</taxon>
        <taxon>Bacteroidota</taxon>
        <taxon>Bacteroidia</taxon>
        <taxon>Bacteroidales</taxon>
        <taxon>Odoribacteraceae</taxon>
        <taxon>Odoribacter</taxon>
    </lineage>
</organism>
<evidence type="ECO:0000313" key="2">
    <source>
        <dbReference type="Proteomes" id="UP000284243"/>
    </source>
</evidence>
<dbReference type="Proteomes" id="UP000284243">
    <property type="component" value="Unassembled WGS sequence"/>
</dbReference>
<gene>
    <name evidence="1" type="ORF">DWW57_14290</name>
</gene>
<proteinExistence type="predicted"/>
<name>A0A412TM65_9BACT</name>
<protein>
    <recommendedName>
        <fullName evidence="3">Transposase</fullName>
    </recommendedName>
</protein>
<evidence type="ECO:0008006" key="3">
    <source>
        <dbReference type="Google" id="ProtNLM"/>
    </source>
</evidence>
<comment type="caution">
    <text evidence="1">The sequence shown here is derived from an EMBL/GenBank/DDBJ whole genome shotgun (WGS) entry which is preliminary data.</text>
</comment>
<dbReference type="AlphaFoldDB" id="A0A412TM65"/>